<keyword evidence="3" id="KW-0238">DNA-binding</keyword>
<dbReference type="PANTHER" id="PTHR30146:SF151">
    <property type="entry name" value="HTH-TYPE TRANSCRIPTIONAL REPRESSOR CYTR"/>
    <property type="match status" value="1"/>
</dbReference>
<evidence type="ECO:0000313" key="7">
    <source>
        <dbReference type="Proteomes" id="UP000030901"/>
    </source>
</evidence>
<dbReference type="GO" id="GO:0000976">
    <property type="term" value="F:transcription cis-regulatory region binding"/>
    <property type="evidence" value="ECO:0007669"/>
    <property type="project" value="TreeGrafter"/>
</dbReference>
<keyword evidence="2" id="KW-0805">Transcription regulation</keyword>
<evidence type="ECO:0000256" key="2">
    <source>
        <dbReference type="ARBA" id="ARBA00023015"/>
    </source>
</evidence>
<dbReference type="Gene3D" id="3.40.50.2300">
    <property type="match status" value="3"/>
</dbReference>
<dbReference type="InterPro" id="IPR010982">
    <property type="entry name" value="Lambda_DNA-bd_dom_sf"/>
</dbReference>
<dbReference type="RefSeq" id="WP_039103286.1">
    <property type="nucleotide sequence ID" value="NZ_CAMKYH010000023.1"/>
</dbReference>
<dbReference type="PANTHER" id="PTHR30146">
    <property type="entry name" value="LACI-RELATED TRANSCRIPTIONAL REPRESSOR"/>
    <property type="match status" value="1"/>
</dbReference>
<protein>
    <submittedName>
        <fullName evidence="6">Transcriptional regulator, LacI family</fullName>
    </submittedName>
</protein>
<dbReference type="SMART" id="SM00354">
    <property type="entry name" value="HTH_LACI"/>
    <property type="match status" value="1"/>
</dbReference>
<keyword evidence="1" id="KW-0678">Repressor</keyword>
<gene>
    <name evidence="6" type="ORF">FPB0191_00138</name>
</gene>
<evidence type="ECO:0000259" key="5">
    <source>
        <dbReference type="PROSITE" id="PS50932"/>
    </source>
</evidence>
<dbReference type="InterPro" id="IPR000843">
    <property type="entry name" value="HTH_LacI"/>
</dbReference>
<dbReference type="HOGENOM" id="CLU_037628_6_0_6"/>
<dbReference type="EMBL" id="CP009056">
    <property type="protein sequence ID" value="AJA43995.1"/>
    <property type="molecule type" value="Genomic_DNA"/>
</dbReference>
<accession>A0A0A7RXE4</accession>
<feature type="domain" description="HTH lacI-type" evidence="5">
    <location>
        <begin position="6"/>
        <end position="60"/>
    </location>
</feature>
<dbReference type="Pfam" id="PF00356">
    <property type="entry name" value="LacI"/>
    <property type="match status" value="1"/>
</dbReference>
<dbReference type="SUPFAM" id="SSF53822">
    <property type="entry name" value="Periplasmic binding protein-like I"/>
    <property type="match status" value="1"/>
</dbReference>
<dbReference type="OrthoDB" id="9798934at2"/>
<evidence type="ECO:0000256" key="1">
    <source>
        <dbReference type="ARBA" id="ARBA00022491"/>
    </source>
</evidence>
<dbReference type="InterPro" id="IPR001761">
    <property type="entry name" value="Peripla_BP/Lac1_sug-bd_dom"/>
</dbReference>
<keyword evidence="4" id="KW-0804">Transcription</keyword>
<evidence type="ECO:0000256" key="4">
    <source>
        <dbReference type="ARBA" id="ARBA00023163"/>
    </source>
</evidence>
<dbReference type="Gene3D" id="1.10.260.40">
    <property type="entry name" value="lambda repressor-like DNA-binding domains"/>
    <property type="match status" value="1"/>
</dbReference>
<keyword evidence="7" id="KW-1185">Reference proteome</keyword>
<dbReference type="CDD" id="cd01392">
    <property type="entry name" value="HTH_LacI"/>
    <property type="match status" value="1"/>
</dbReference>
<dbReference type="Pfam" id="PF00532">
    <property type="entry name" value="Peripla_BP_1"/>
    <property type="match status" value="1"/>
</dbReference>
<dbReference type="SUPFAM" id="SSF47413">
    <property type="entry name" value="lambda repressor-like DNA-binding domains"/>
    <property type="match status" value="1"/>
</dbReference>
<sequence>MSKRKITLKAIAEQAGLSIASVSRVIHTPHLTQRETQNRVNQAITELDFDAKNLLKRYQTNAKSQIILILDNQMITNSLINQGIENQAKIKGYKILYLRFIYFTESEIQQIINYTINFQLDGILIINNSPHLNNLLQMQHALPPIVLINQFSLKFPCVYFDHLSIGYQATQYLIGLGHKQIAILLANKDESDVYQLYSGYKQALARANIAINHALIAYQSVSYLRSKEAVKAMLNSTKPPTAIICTDQFGLNHFDYEKDMPKDQHSCFINAQSTICGVIDQCRTMNIDIPENLSLLQFMPDKNYKLYYPLNHICAMYKPLFTMGEEAFQLLFAIVNGDHSIRQAKLIDSELIIRHSTRKIK</sequence>
<dbReference type="InterPro" id="IPR028082">
    <property type="entry name" value="Peripla_BP_I"/>
</dbReference>
<dbReference type="GO" id="GO:0003700">
    <property type="term" value="F:DNA-binding transcription factor activity"/>
    <property type="evidence" value="ECO:0007669"/>
    <property type="project" value="TreeGrafter"/>
</dbReference>
<dbReference type="STRING" id="1267021.FPB0191_00138"/>
<dbReference type="KEGG" id="fpp:FPB0191_00138"/>
<evidence type="ECO:0000313" key="6">
    <source>
        <dbReference type="EMBL" id="AJA43995.1"/>
    </source>
</evidence>
<organism evidence="6 7">
    <name type="scientific">Frischella perrara</name>
    <dbReference type="NCBI Taxonomy" id="1267021"/>
    <lineage>
        <taxon>Bacteria</taxon>
        <taxon>Pseudomonadati</taxon>
        <taxon>Pseudomonadota</taxon>
        <taxon>Gammaproteobacteria</taxon>
        <taxon>Orbales</taxon>
        <taxon>Orbaceae</taxon>
        <taxon>Frischella</taxon>
    </lineage>
</organism>
<dbReference type="CDD" id="cd06267">
    <property type="entry name" value="PBP1_LacI_sugar_binding-like"/>
    <property type="match status" value="1"/>
</dbReference>
<dbReference type="AlphaFoldDB" id="A0A0A7RXE4"/>
<reference evidence="6 7" key="1">
    <citation type="journal article" date="2014" name="Appl. Environ. Microbiol.">
        <title>Gut symbionts from distinct hosts exhibit genotoxic activity via divergent colibactin biosynthetic pathways.</title>
        <authorList>
            <person name="Engel P."/>
            <person name="Vizcaino M.I."/>
            <person name="Crawford J.M."/>
        </authorList>
    </citation>
    <scope>NUCLEOTIDE SEQUENCE [LARGE SCALE GENOMIC DNA]</scope>
    <source>
        <strain evidence="6 7">PEB0191</strain>
    </source>
</reference>
<proteinExistence type="predicted"/>
<name>A0A0A7RXE4_FRIPE</name>
<dbReference type="PROSITE" id="PS50932">
    <property type="entry name" value="HTH_LACI_2"/>
    <property type="match status" value="1"/>
</dbReference>
<dbReference type="Proteomes" id="UP000030901">
    <property type="component" value="Chromosome"/>
</dbReference>
<evidence type="ECO:0000256" key="3">
    <source>
        <dbReference type="ARBA" id="ARBA00023125"/>
    </source>
</evidence>